<dbReference type="InterPro" id="IPR058925">
    <property type="entry name" value="zf-C2H2_AcuF"/>
</dbReference>
<dbReference type="Pfam" id="PF26082">
    <property type="entry name" value="zf-C2H2_AcuF"/>
    <property type="match status" value="1"/>
</dbReference>
<dbReference type="AlphaFoldDB" id="A0A559LX83"/>
<dbReference type="PANTHER" id="PTHR35391:SF5">
    <property type="entry name" value="DUF6590 DOMAIN-CONTAINING PROTEIN"/>
    <property type="match status" value="1"/>
</dbReference>
<feature type="compositionally biased region" description="Acidic residues" evidence="1">
    <location>
        <begin position="108"/>
        <end position="117"/>
    </location>
</feature>
<feature type="domain" description="Oxidoreductase acuF-like C2H2 type zinc-finger" evidence="2">
    <location>
        <begin position="279"/>
        <end position="300"/>
    </location>
</feature>
<proteinExistence type="predicted"/>
<evidence type="ECO:0000313" key="3">
    <source>
        <dbReference type="EMBL" id="TVY79991.1"/>
    </source>
</evidence>
<name>A0A559LX83_FUSOC</name>
<gene>
    <name evidence="3" type="ORF">Focb16_v009427</name>
</gene>
<comment type="caution">
    <text evidence="3">The sequence shown here is derived from an EMBL/GenBank/DDBJ whole genome shotgun (WGS) entry which is preliminary data.</text>
</comment>
<evidence type="ECO:0000259" key="2">
    <source>
        <dbReference type="Pfam" id="PF26082"/>
    </source>
</evidence>
<evidence type="ECO:0000313" key="4">
    <source>
        <dbReference type="Proteomes" id="UP000320707"/>
    </source>
</evidence>
<evidence type="ECO:0000256" key="1">
    <source>
        <dbReference type="SAM" id="MobiDB-lite"/>
    </source>
</evidence>
<feature type="region of interest" description="Disordered" evidence="1">
    <location>
        <begin position="107"/>
        <end position="129"/>
    </location>
</feature>
<reference evidence="3 4" key="1">
    <citation type="journal article" date="2019" name="Microbiol. Resour. Announc.">
        <title>High-quality draft genome sequence of Fusarium oxysporum f. sp. cubense strain 160527, a causal agent of Panama disease.</title>
        <authorList>
            <person name="Asai S."/>
            <person name="Ayukawa Y."/>
            <person name="Gan P."/>
            <person name="Masuda S."/>
            <person name="Komatsu K."/>
            <person name="Shirasu K."/>
            <person name="Arie T."/>
        </authorList>
    </citation>
    <scope>NUCLEOTIDE SEQUENCE [LARGE SCALE GENOMIC DNA]</scope>
    <source>
        <strain evidence="3 4">160527</strain>
    </source>
</reference>
<organism evidence="3 4">
    <name type="scientific">Fusarium oxysporum f. sp. cubense</name>
    <dbReference type="NCBI Taxonomy" id="61366"/>
    <lineage>
        <taxon>Eukaryota</taxon>
        <taxon>Fungi</taxon>
        <taxon>Dikarya</taxon>
        <taxon>Ascomycota</taxon>
        <taxon>Pezizomycotina</taxon>
        <taxon>Sordariomycetes</taxon>
        <taxon>Hypocreomycetidae</taxon>
        <taxon>Hypocreales</taxon>
        <taxon>Nectriaceae</taxon>
        <taxon>Fusarium</taxon>
        <taxon>Fusarium oxysporum species complex</taxon>
    </lineage>
</organism>
<accession>A0A559LX83</accession>
<dbReference type="PANTHER" id="PTHR35391">
    <property type="entry name" value="C2H2-TYPE DOMAIN-CONTAINING PROTEIN-RELATED"/>
    <property type="match status" value="1"/>
</dbReference>
<protein>
    <recommendedName>
        <fullName evidence="2">Oxidoreductase acuF-like C2H2 type zinc-finger domain-containing protein</fullName>
    </recommendedName>
</protein>
<dbReference type="Proteomes" id="UP000320707">
    <property type="component" value="Unassembled WGS sequence"/>
</dbReference>
<sequence>MSNSIDQLVQGCAKGFEGLYIQLASHIIANNDNITKFDKLIRFKDAESRFTRWSRNAGALQAGAKSLDQKLQNNKRVKQQAIRLLGHIQRLLEDAHAIIVGDRVPWDQIDDDEDSQPEDERQALDTSPETEIEQIMAHIADGIDNLSYLDAALREPLTNDRTSDETSLFEPFDVQHVQSKYPAVDKVIAERLGKAISARRQLFHGQGSTELSSQPPKGRLADEPTLEILANQLDLEDLAYQGSEHKGVLDEHSSKTSYIASEDLRAHQIPPLPQKATAGRPFRCPFCHQMLAALSTKAWK</sequence>
<dbReference type="EMBL" id="SRMI01000001">
    <property type="protein sequence ID" value="TVY79991.1"/>
    <property type="molecule type" value="Genomic_DNA"/>
</dbReference>